<dbReference type="EMBL" id="CAXAMN010022350">
    <property type="protein sequence ID" value="CAK9068586.1"/>
    <property type="molecule type" value="Genomic_DNA"/>
</dbReference>
<dbReference type="Proteomes" id="UP001642484">
    <property type="component" value="Unassembled WGS sequence"/>
</dbReference>
<evidence type="ECO:0000313" key="3">
    <source>
        <dbReference type="EMBL" id="CAK9068586.1"/>
    </source>
</evidence>
<evidence type="ECO:0000256" key="1">
    <source>
        <dbReference type="SAM" id="Coils"/>
    </source>
</evidence>
<proteinExistence type="predicted"/>
<reference evidence="3 4" key="1">
    <citation type="submission" date="2024-02" db="EMBL/GenBank/DDBJ databases">
        <authorList>
            <person name="Chen Y."/>
            <person name="Shah S."/>
            <person name="Dougan E. K."/>
            <person name="Thang M."/>
            <person name="Chan C."/>
        </authorList>
    </citation>
    <scope>NUCLEOTIDE SEQUENCE [LARGE SCALE GENOMIC DNA]</scope>
</reference>
<protein>
    <submittedName>
        <fullName evidence="3">Uncharacterized protein</fullName>
    </submittedName>
</protein>
<feature type="coiled-coil region" evidence="1">
    <location>
        <begin position="115"/>
        <end position="177"/>
    </location>
</feature>
<evidence type="ECO:0000313" key="4">
    <source>
        <dbReference type="Proteomes" id="UP001642484"/>
    </source>
</evidence>
<accession>A0ABP0NYK4</accession>
<sequence length="512" mass="57649">MARCWPLLWVLCGLAWLAPPGLPAFLQAHSRRHRLKVSKSALKDAGRDKDALSESLTSRSELGKDSEQLLRSFPQLEEQCGPYVISSQAPVLVASTRNLSNEVLAELRNGQVVQIQELSRLEQRLRGRLKEESDDPRWISLKNTQTGFRWACPKGALDEIEGKLQKLEAQVKEEKERTSDLPGEEESEMDTLVDLLYLKALFAQTAAGLPPLSSFERSRLGTWAMFGRGLDNWNAVAGKQGFEVPLVVVSGQLRREILRSLDRKRYCQSLVDAYTQEQLRSPGQFQGFLEGFREAKNRVLKEIGGASGLPSLKSAPQTASAWTEQDFGKWIGVFRDVTTSTRCFQADLYFGHALFGLSLRRLCRRFELELSTQSFFTSEQTSESEEVLVERFKNFVEMLAKNQLLGEVLSLSPNLIAAIRRQTKAIFGKGLRDELQQPIERASKEIEENPDDVPPIAKHTSFLLEAAERGELRMLSVSLEGKERILMDALTFGVFLQDADDESVRRLIASDD</sequence>
<feature type="signal peptide" evidence="2">
    <location>
        <begin position="1"/>
        <end position="23"/>
    </location>
</feature>
<name>A0ABP0NYK4_9DINO</name>
<feature type="chain" id="PRO_5045436265" evidence="2">
    <location>
        <begin position="24"/>
        <end position="512"/>
    </location>
</feature>
<organism evidence="3 4">
    <name type="scientific">Durusdinium trenchii</name>
    <dbReference type="NCBI Taxonomy" id="1381693"/>
    <lineage>
        <taxon>Eukaryota</taxon>
        <taxon>Sar</taxon>
        <taxon>Alveolata</taxon>
        <taxon>Dinophyceae</taxon>
        <taxon>Suessiales</taxon>
        <taxon>Symbiodiniaceae</taxon>
        <taxon>Durusdinium</taxon>
    </lineage>
</organism>
<keyword evidence="2" id="KW-0732">Signal</keyword>
<evidence type="ECO:0000256" key="2">
    <source>
        <dbReference type="SAM" id="SignalP"/>
    </source>
</evidence>
<gene>
    <name evidence="3" type="ORF">CCMP2556_LOCUS33686</name>
</gene>
<comment type="caution">
    <text evidence="3">The sequence shown here is derived from an EMBL/GenBank/DDBJ whole genome shotgun (WGS) entry which is preliminary data.</text>
</comment>
<keyword evidence="4" id="KW-1185">Reference proteome</keyword>
<keyword evidence="1" id="KW-0175">Coiled coil</keyword>